<reference evidence="1" key="1">
    <citation type="journal article" date="2021" name="Proc. Natl. Acad. Sci. U.S.A.">
        <title>A Catalog of Tens of Thousands of Viruses from Human Metagenomes Reveals Hidden Associations with Chronic Diseases.</title>
        <authorList>
            <person name="Tisza M.J."/>
            <person name="Buck C.B."/>
        </authorList>
    </citation>
    <scope>NUCLEOTIDE SEQUENCE</scope>
    <source>
        <strain evidence="1">Ct4tH12</strain>
    </source>
</reference>
<dbReference type="EMBL" id="BK015534">
    <property type="protein sequence ID" value="DAE11532.1"/>
    <property type="molecule type" value="Genomic_DNA"/>
</dbReference>
<name>A0A8S5PZ07_9CAUD</name>
<dbReference type="Pfam" id="PF05119">
    <property type="entry name" value="Terminase_4"/>
    <property type="match status" value="1"/>
</dbReference>
<sequence>MKKSAWRNRIQKACQAAGTYRECFDTVIDTLADILEKRDNAQEIFKKSGGNTIVKHVNKGGGTFLEKNPALVIIDDLNRTALTYWRDLGLTPKGLKAIDEKAMKPQKKDALAEVLKSLGD</sequence>
<organism evidence="1">
    <name type="scientific">Myoviridae sp. ct4tH12</name>
    <dbReference type="NCBI Taxonomy" id="2825031"/>
    <lineage>
        <taxon>Viruses</taxon>
        <taxon>Duplodnaviria</taxon>
        <taxon>Heunggongvirae</taxon>
        <taxon>Uroviricota</taxon>
        <taxon>Caudoviricetes</taxon>
    </lineage>
</organism>
<evidence type="ECO:0000313" key="1">
    <source>
        <dbReference type="EMBL" id="DAE11532.1"/>
    </source>
</evidence>
<proteinExistence type="predicted"/>
<dbReference type="InterPro" id="IPR006448">
    <property type="entry name" value="Phage_term_ssu_P27"/>
</dbReference>
<protein>
    <submittedName>
        <fullName evidence="1">Terminase small subunit</fullName>
    </submittedName>
</protein>
<accession>A0A8S5PZ07</accession>